<feature type="domain" description="Methyltransferase type 11" evidence="1">
    <location>
        <begin position="37"/>
        <end position="129"/>
    </location>
</feature>
<dbReference type="CDD" id="cd02440">
    <property type="entry name" value="AdoMet_MTases"/>
    <property type="match status" value="1"/>
</dbReference>
<dbReference type="Gene3D" id="3.40.50.150">
    <property type="entry name" value="Vaccinia Virus protein VP39"/>
    <property type="match status" value="1"/>
</dbReference>
<evidence type="ECO:0000259" key="1">
    <source>
        <dbReference type="Pfam" id="PF08241"/>
    </source>
</evidence>
<accession>A0ABS7K108</accession>
<proteinExistence type="predicted"/>
<dbReference type="SUPFAM" id="SSF53335">
    <property type="entry name" value="S-adenosyl-L-methionine-dependent methyltransferases"/>
    <property type="match status" value="1"/>
</dbReference>
<dbReference type="InterPro" id="IPR013216">
    <property type="entry name" value="Methyltransf_11"/>
</dbReference>
<reference evidence="2 3" key="1">
    <citation type="submission" date="2020-07" db="EMBL/GenBank/DDBJ databases">
        <title>Fungal Genomes of the International Space Station.</title>
        <authorList>
            <person name="Seuylemezian A."/>
            <person name="Singh N.K."/>
            <person name="Wood J."/>
            <person name="Venkateswaran K."/>
        </authorList>
    </citation>
    <scope>NUCLEOTIDE SEQUENCE [LARGE SCALE GENOMIC DNA]</scope>
    <source>
        <strain evidence="2 3">PL-B2</strain>
    </source>
</reference>
<dbReference type="PANTHER" id="PTHR45036">
    <property type="entry name" value="METHYLTRANSFERASE LIKE 7B"/>
    <property type="match status" value="1"/>
</dbReference>
<dbReference type="PANTHER" id="PTHR45036:SF1">
    <property type="entry name" value="METHYLTRANSFERASE LIKE 7A"/>
    <property type="match status" value="1"/>
</dbReference>
<dbReference type="EMBL" id="JACWFH010000007">
    <property type="protein sequence ID" value="MBY0095935.1"/>
    <property type="molecule type" value="Genomic_DNA"/>
</dbReference>
<dbReference type="GO" id="GO:0008168">
    <property type="term" value="F:methyltransferase activity"/>
    <property type="evidence" value="ECO:0007669"/>
    <property type="project" value="UniProtKB-KW"/>
</dbReference>
<keyword evidence="3" id="KW-1185">Reference proteome</keyword>
<dbReference type="Pfam" id="PF08241">
    <property type="entry name" value="Methyltransf_11"/>
    <property type="match status" value="1"/>
</dbReference>
<evidence type="ECO:0000313" key="2">
    <source>
        <dbReference type="EMBL" id="MBY0095935.1"/>
    </source>
</evidence>
<keyword evidence="2" id="KW-0808">Transferase</keyword>
<dbReference type="InterPro" id="IPR052356">
    <property type="entry name" value="Thiol_S-MT"/>
</dbReference>
<protein>
    <submittedName>
        <fullName evidence="2">Class I SAM-dependent methyltransferase</fullName>
    </submittedName>
</protein>
<organism evidence="2 3">
    <name type="scientific">Mesobacillus maritimus</name>
    <dbReference type="NCBI Taxonomy" id="1643336"/>
    <lineage>
        <taxon>Bacteria</taxon>
        <taxon>Bacillati</taxon>
        <taxon>Bacillota</taxon>
        <taxon>Bacilli</taxon>
        <taxon>Bacillales</taxon>
        <taxon>Bacillaceae</taxon>
        <taxon>Mesobacillus</taxon>
    </lineage>
</organism>
<gene>
    <name evidence="2" type="ORF">H0185_03830</name>
</gene>
<sequence length="198" mass="22717">MSKTFSEWYDFFMSPLERGRFKKIRVQLLENASGRVLELGSGTGVNFPFYRDVEVTAIEPSPFMVTRSLKRKEQSPVPIEVVQAGAEQLPFPDNSFDTVVATLVFCTIPNVEAALEEIKRVCKPDGKVLMFEHVKMTQPTLAKVQEVLTPYWEKVCDGCCLDRETHVLVEKKGFYIEETKDYYKSLFKTMILKNEKKG</sequence>
<dbReference type="Proteomes" id="UP000769780">
    <property type="component" value="Unassembled WGS sequence"/>
</dbReference>
<dbReference type="InterPro" id="IPR029063">
    <property type="entry name" value="SAM-dependent_MTases_sf"/>
</dbReference>
<dbReference type="GO" id="GO:0032259">
    <property type="term" value="P:methylation"/>
    <property type="evidence" value="ECO:0007669"/>
    <property type="project" value="UniProtKB-KW"/>
</dbReference>
<keyword evidence="2" id="KW-0489">Methyltransferase</keyword>
<dbReference type="RefSeq" id="WP_221871360.1">
    <property type="nucleotide sequence ID" value="NZ_JACWFH010000007.1"/>
</dbReference>
<evidence type="ECO:0000313" key="3">
    <source>
        <dbReference type="Proteomes" id="UP000769780"/>
    </source>
</evidence>
<comment type="caution">
    <text evidence="2">The sequence shown here is derived from an EMBL/GenBank/DDBJ whole genome shotgun (WGS) entry which is preliminary data.</text>
</comment>
<name>A0ABS7K108_9BACI</name>